<dbReference type="EMBL" id="JADBJN010000004">
    <property type="protein sequence ID" value="KAG5666366.1"/>
    <property type="molecule type" value="Genomic_DNA"/>
</dbReference>
<dbReference type="Proteomes" id="UP001107558">
    <property type="component" value="Chromosome 4"/>
</dbReference>
<gene>
    <name evidence="1" type="ORF">PVAND_014397</name>
</gene>
<keyword evidence="2" id="KW-1185">Reference proteome</keyword>
<evidence type="ECO:0000313" key="2">
    <source>
        <dbReference type="Proteomes" id="UP001107558"/>
    </source>
</evidence>
<reference evidence="1" key="1">
    <citation type="submission" date="2021-03" db="EMBL/GenBank/DDBJ databases">
        <title>Chromosome level genome of the anhydrobiotic midge Polypedilum vanderplanki.</title>
        <authorList>
            <person name="Yoshida Y."/>
            <person name="Kikawada T."/>
            <person name="Gusev O."/>
        </authorList>
    </citation>
    <scope>NUCLEOTIDE SEQUENCE</scope>
    <source>
        <strain evidence="1">NIAS01</strain>
        <tissue evidence="1">Whole body or cell culture</tissue>
    </source>
</reference>
<comment type="caution">
    <text evidence="1">The sequence shown here is derived from an EMBL/GenBank/DDBJ whole genome shotgun (WGS) entry which is preliminary data.</text>
</comment>
<name>A0A9J6B9R4_POLVA</name>
<protein>
    <submittedName>
        <fullName evidence="1">Uncharacterized protein</fullName>
    </submittedName>
</protein>
<evidence type="ECO:0000313" key="1">
    <source>
        <dbReference type="EMBL" id="KAG5666366.1"/>
    </source>
</evidence>
<dbReference type="AlphaFoldDB" id="A0A9J6B9R4"/>
<sequence>MLRNPAGERNVMPIVETLKKYINGNQERKNLLEISSVCIGALDANQKYPHSDLRQECAYPPVHIACRDDAITNKYPYPCYYINNTPMDITTTTWFTTFPWTTTWVTTTTTTTTTIPPPL</sequence>
<proteinExistence type="predicted"/>
<organism evidence="1 2">
    <name type="scientific">Polypedilum vanderplanki</name>
    <name type="common">Sleeping chironomid midge</name>
    <dbReference type="NCBI Taxonomy" id="319348"/>
    <lineage>
        <taxon>Eukaryota</taxon>
        <taxon>Metazoa</taxon>
        <taxon>Ecdysozoa</taxon>
        <taxon>Arthropoda</taxon>
        <taxon>Hexapoda</taxon>
        <taxon>Insecta</taxon>
        <taxon>Pterygota</taxon>
        <taxon>Neoptera</taxon>
        <taxon>Endopterygota</taxon>
        <taxon>Diptera</taxon>
        <taxon>Nematocera</taxon>
        <taxon>Chironomoidea</taxon>
        <taxon>Chironomidae</taxon>
        <taxon>Chironominae</taxon>
        <taxon>Polypedilum</taxon>
        <taxon>Polypedilum</taxon>
    </lineage>
</organism>
<accession>A0A9J6B9R4</accession>